<organism evidence="10">
    <name type="scientific">Clastoptera arizonana</name>
    <name type="common">Arizona spittle bug</name>
    <dbReference type="NCBI Taxonomy" id="38151"/>
    <lineage>
        <taxon>Eukaryota</taxon>
        <taxon>Metazoa</taxon>
        <taxon>Ecdysozoa</taxon>
        <taxon>Arthropoda</taxon>
        <taxon>Hexapoda</taxon>
        <taxon>Insecta</taxon>
        <taxon>Pterygota</taxon>
        <taxon>Neoptera</taxon>
        <taxon>Paraneoptera</taxon>
        <taxon>Hemiptera</taxon>
        <taxon>Auchenorrhyncha</taxon>
        <taxon>Cercopoidea</taxon>
        <taxon>Clastopteridae</taxon>
        <taxon>Clastoptera</taxon>
    </lineage>
</organism>
<dbReference type="EMBL" id="GEDC01018299">
    <property type="protein sequence ID" value="JAS18999.1"/>
    <property type="molecule type" value="Transcribed_RNA"/>
</dbReference>
<dbReference type="GO" id="GO:0006082">
    <property type="term" value="P:organic acid metabolic process"/>
    <property type="evidence" value="ECO:0007669"/>
    <property type="project" value="TreeGrafter"/>
</dbReference>
<evidence type="ECO:0000256" key="6">
    <source>
        <dbReference type="ARBA" id="ARBA00023004"/>
    </source>
</evidence>
<dbReference type="PROSITE" id="PS00086">
    <property type="entry name" value="CYTOCHROME_P450"/>
    <property type="match status" value="1"/>
</dbReference>
<evidence type="ECO:0000256" key="2">
    <source>
        <dbReference type="ARBA" id="ARBA00010617"/>
    </source>
</evidence>
<evidence type="ECO:0000256" key="7">
    <source>
        <dbReference type="ARBA" id="ARBA00023033"/>
    </source>
</evidence>
<dbReference type="GO" id="GO:0008395">
    <property type="term" value="F:steroid hydroxylase activity"/>
    <property type="evidence" value="ECO:0007669"/>
    <property type="project" value="TreeGrafter"/>
</dbReference>
<dbReference type="InterPro" id="IPR002401">
    <property type="entry name" value="Cyt_P450_E_grp-I"/>
</dbReference>
<evidence type="ECO:0000256" key="8">
    <source>
        <dbReference type="PIRSR" id="PIRSR602401-1"/>
    </source>
</evidence>
<proteinExistence type="inferred from homology"/>
<dbReference type="GO" id="GO:0016712">
    <property type="term" value="F:oxidoreductase activity, acting on paired donors, with incorporation or reduction of molecular oxygen, reduced flavin or flavoprotein as one donor, and incorporation of one atom of oxygen"/>
    <property type="evidence" value="ECO:0007669"/>
    <property type="project" value="TreeGrafter"/>
</dbReference>
<evidence type="ECO:0000256" key="5">
    <source>
        <dbReference type="ARBA" id="ARBA00023002"/>
    </source>
</evidence>
<dbReference type="Pfam" id="PF00067">
    <property type="entry name" value="p450"/>
    <property type="match status" value="1"/>
</dbReference>
<dbReference type="Gene3D" id="1.10.630.10">
    <property type="entry name" value="Cytochrome P450"/>
    <property type="match status" value="1"/>
</dbReference>
<evidence type="ECO:0000313" key="10">
    <source>
        <dbReference type="EMBL" id="JAS18999.1"/>
    </source>
</evidence>
<name>A0A1B6CZU1_9HEMI</name>
<dbReference type="PRINTS" id="PR00463">
    <property type="entry name" value="EP450I"/>
</dbReference>
<evidence type="ECO:0000256" key="3">
    <source>
        <dbReference type="ARBA" id="ARBA00022617"/>
    </source>
</evidence>
<accession>A0A1B6CZU1</accession>
<gene>
    <name evidence="10" type="ORF">g.9751</name>
</gene>
<dbReference type="AlphaFoldDB" id="A0A1B6CZU1"/>
<keyword evidence="4 8" id="KW-0479">Metal-binding</keyword>
<dbReference type="GO" id="GO:0005737">
    <property type="term" value="C:cytoplasm"/>
    <property type="evidence" value="ECO:0007669"/>
    <property type="project" value="TreeGrafter"/>
</dbReference>
<dbReference type="GO" id="GO:0006805">
    <property type="term" value="P:xenobiotic metabolic process"/>
    <property type="evidence" value="ECO:0007669"/>
    <property type="project" value="TreeGrafter"/>
</dbReference>
<dbReference type="InterPro" id="IPR001128">
    <property type="entry name" value="Cyt_P450"/>
</dbReference>
<keyword evidence="7 9" id="KW-0503">Monooxygenase</keyword>
<dbReference type="InterPro" id="IPR017972">
    <property type="entry name" value="Cyt_P450_CS"/>
</dbReference>
<dbReference type="InterPro" id="IPR050182">
    <property type="entry name" value="Cytochrome_P450_fam2"/>
</dbReference>
<dbReference type="PANTHER" id="PTHR24300">
    <property type="entry name" value="CYTOCHROME P450 508A4-RELATED"/>
    <property type="match status" value="1"/>
</dbReference>
<keyword evidence="5 9" id="KW-0560">Oxidoreductase</keyword>
<dbReference type="InterPro" id="IPR036396">
    <property type="entry name" value="Cyt_P450_sf"/>
</dbReference>
<dbReference type="PRINTS" id="PR00385">
    <property type="entry name" value="P450"/>
</dbReference>
<evidence type="ECO:0000256" key="4">
    <source>
        <dbReference type="ARBA" id="ARBA00022723"/>
    </source>
</evidence>
<comment type="similarity">
    <text evidence="2 9">Belongs to the cytochrome P450 family.</text>
</comment>
<dbReference type="FunFam" id="1.10.630.10:FF:000036">
    <property type="entry name" value="CYtochrome P450 family"/>
    <property type="match status" value="1"/>
</dbReference>
<comment type="cofactor">
    <cofactor evidence="1 8">
        <name>heme</name>
        <dbReference type="ChEBI" id="CHEBI:30413"/>
    </cofactor>
</comment>
<sequence>MDILETLIFAALSLIFVLFLLDAKRPYKYPPGPSWLPIIGNYFLFKSLKDKHRLTILVWEKLKEYYGPLLGVRLGKDRIVIVSGKELVRELLTKEELEGRPDGFIFRLRAFGEKLGVVFTDGAFGFEQRKFFLKHVRELGFGRSVMEDNITKETTQFISLLNKKFMEGPVSFPKTVEIFIVNNLWRMLAGKRFSETDRKLDHLLSLIHEAFKLQDMSGGLLNQMPFIRFIAPEKSTYNRAVKIIRGLLDFIKETVEEHKKTFSPTRIRDFIDAFLLEMQNCKDDPHSSFTEKQLLVLLMDMIMAGSDSTTNALTFAIIYMINYPYIQRHIQAEMDAVVGRDRCPTLQDRPKLPYTDATLMEVLRVSNIGATTVAHRAKKDFFVNDYIIPKNSIVLFNLYSVHMDKQEWGDPEIFRPERFLDERGNLVLKESLIPFSLGRRRCLGETLSRPTLFLFLTSLLHNFVIESPQGLPPPSMEPIDGAILSAIPFQCVLIPRGK</sequence>
<reference evidence="10" key="1">
    <citation type="submission" date="2015-12" db="EMBL/GenBank/DDBJ databases">
        <title>De novo transcriptome assembly of four potential Pierce s Disease insect vectors from Arizona vineyards.</title>
        <authorList>
            <person name="Tassone E.E."/>
        </authorList>
    </citation>
    <scope>NUCLEOTIDE SEQUENCE</scope>
</reference>
<dbReference type="SUPFAM" id="SSF48264">
    <property type="entry name" value="Cytochrome P450"/>
    <property type="match status" value="1"/>
</dbReference>
<keyword evidence="6 8" id="KW-0408">Iron</keyword>
<dbReference type="GO" id="GO:0020037">
    <property type="term" value="F:heme binding"/>
    <property type="evidence" value="ECO:0007669"/>
    <property type="project" value="InterPro"/>
</dbReference>
<dbReference type="PANTHER" id="PTHR24300:SF376">
    <property type="entry name" value="CYTOCHROME P450 15A1"/>
    <property type="match status" value="1"/>
</dbReference>
<evidence type="ECO:0000256" key="9">
    <source>
        <dbReference type="RuleBase" id="RU000461"/>
    </source>
</evidence>
<keyword evidence="3 8" id="KW-0349">Heme</keyword>
<evidence type="ECO:0000256" key="1">
    <source>
        <dbReference type="ARBA" id="ARBA00001971"/>
    </source>
</evidence>
<dbReference type="GO" id="GO:0005506">
    <property type="term" value="F:iron ion binding"/>
    <property type="evidence" value="ECO:0007669"/>
    <property type="project" value="InterPro"/>
</dbReference>
<protein>
    <recommendedName>
        <fullName evidence="11">Cytochrome P450</fullName>
    </recommendedName>
</protein>
<evidence type="ECO:0008006" key="11">
    <source>
        <dbReference type="Google" id="ProtNLM"/>
    </source>
</evidence>
<feature type="binding site" description="axial binding residue" evidence="8">
    <location>
        <position position="442"/>
    </location>
    <ligand>
        <name>heme</name>
        <dbReference type="ChEBI" id="CHEBI:30413"/>
    </ligand>
    <ligandPart>
        <name>Fe</name>
        <dbReference type="ChEBI" id="CHEBI:18248"/>
    </ligandPart>
</feature>